<dbReference type="GO" id="GO:0003723">
    <property type="term" value="F:RNA binding"/>
    <property type="evidence" value="ECO:0007669"/>
    <property type="project" value="UniProtKB-KW"/>
</dbReference>
<comment type="similarity">
    <text evidence="2 11">Belongs to the tospovirus nucleocapsid protein family.</text>
</comment>
<evidence type="ECO:0000256" key="3">
    <source>
        <dbReference type="ARBA" id="ARBA00014389"/>
    </source>
</evidence>
<gene>
    <name evidence="12" type="primary">N</name>
</gene>
<keyword evidence="4" id="KW-1139">Helical capsid protein</keyword>
<evidence type="ECO:0000256" key="5">
    <source>
        <dbReference type="ARBA" id="ARBA00022561"/>
    </source>
</evidence>
<keyword evidence="7 11" id="KW-0694">RNA-binding</keyword>
<comment type="function">
    <text evidence="11">Encapsidates the RNA.</text>
</comment>
<dbReference type="Pfam" id="PF01533">
    <property type="entry name" value="Tospo_nucleocap"/>
    <property type="match status" value="1"/>
</dbReference>
<evidence type="ECO:0000313" key="12">
    <source>
        <dbReference type="EMBL" id="AKF02525.1"/>
    </source>
</evidence>
<dbReference type="InterPro" id="IPR002517">
    <property type="entry name" value="Tospo_nucleocap"/>
</dbReference>
<evidence type="ECO:0000256" key="8">
    <source>
        <dbReference type="ARBA" id="ARBA00023086"/>
    </source>
</evidence>
<keyword evidence="6 11" id="KW-0946">Virion</keyword>
<dbReference type="GO" id="GO:1990904">
    <property type="term" value="C:ribonucleoprotein complex"/>
    <property type="evidence" value="ECO:0007669"/>
    <property type="project" value="UniProtKB-KW"/>
</dbReference>
<reference evidence="12" key="1">
    <citation type="submission" date="2014-12" db="EMBL/GenBank/DDBJ databases">
        <title>Detection and occurrence of melon yellow spot virus in China.</title>
        <authorList>
            <person name="Zeng R."/>
            <person name="Dai F."/>
        </authorList>
    </citation>
    <scope>NUCLEOTIDE SEQUENCE</scope>
    <source>
        <strain evidence="12">Cqw1583</strain>
    </source>
</reference>
<dbReference type="PIRSF" id="PIRSF003948">
    <property type="entry name" value="N_TospoV"/>
    <property type="match status" value="1"/>
</dbReference>
<evidence type="ECO:0000256" key="4">
    <source>
        <dbReference type="ARBA" id="ARBA00022497"/>
    </source>
</evidence>
<organism evidence="12">
    <name type="scientific">Melon yellow spot virus</name>
    <dbReference type="NCBI Taxonomy" id="89471"/>
    <lineage>
        <taxon>Viruses</taxon>
        <taxon>Riboviria</taxon>
        <taxon>Orthornavirae</taxon>
        <taxon>Negarnaviricota</taxon>
        <taxon>Polyploviricotina</taxon>
        <taxon>Bunyaviricetes</taxon>
        <taxon>Elliovirales</taxon>
        <taxon>Tospoviridae</taxon>
        <taxon>Orthotospovirus</taxon>
        <taxon>Orthotospovirus meloflavi</taxon>
    </lineage>
</organism>
<evidence type="ECO:0000256" key="11">
    <source>
        <dbReference type="PIRNR" id="PIRNR003948"/>
    </source>
</evidence>
<evidence type="ECO:0000256" key="6">
    <source>
        <dbReference type="ARBA" id="ARBA00022844"/>
    </source>
</evidence>
<sequence>MSTVAKLTKEKIQELLSGGKSEVEIETEESTEGFNFHSFFADVRDEVKLNYNNGITILKSRKQVYAACKSGNYKFCGKKIVASGDNVGPNDWTFKRTEAVIRTLMISIAEKTENEEEKQKMYEKAMQLPLVAAYGLTVPAKFDMTALRLMLCIGGPLSLLASLHSLCPVVLPLAYFQNVKKEQLGIKNFSTYEQICKIARVMSASNMTFKKEFDELFKSCVKILADCKPGTTSGISLKIYNEQVQFMEQAFKSSLVVDGMDESSSKSKASSSRSKSIEV</sequence>
<evidence type="ECO:0000256" key="7">
    <source>
        <dbReference type="ARBA" id="ARBA00022884"/>
    </source>
</evidence>
<evidence type="ECO:0000256" key="10">
    <source>
        <dbReference type="ARBA" id="ARBA00033344"/>
    </source>
</evidence>
<comment type="subcellular location">
    <subcellularLocation>
        <location evidence="1 11">Virion</location>
    </subcellularLocation>
</comment>
<accession>A0A0F6YFJ2</accession>
<dbReference type="EMBL" id="KP247476">
    <property type="protein sequence ID" value="AKF02525.1"/>
    <property type="molecule type" value="Genomic_RNA"/>
</dbReference>
<name>A0A0F6YFJ2_9VIRU</name>
<keyword evidence="9 11" id="KW-0687">Ribonucleoprotein</keyword>
<keyword evidence="5" id="KW-0167">Capsid protein</keyword>
<evidence type="ECO:0000256" key="1">
    <source>
        <dbReference type="ARBA" id="ARBA00004328"/>
    </source>
</evidence>
<dbReference type="GO" id="GO:0019013">
    <property type="term" value="C:viral nucleocapsid"/>
    <property type="evidence" value="ECO:0007669"/>
    <property type="project" value="UniProtKB-KW"/>
</dbReference>
<protein>
    <recommendedName>
        <fullName evidence="3 11">Nucleoprotein</fullName>
    </recommendedName>
    <alternativeName>
        <fullName evidence="10 11">Nucleocapsid protein</fullName>
    </alternativeName>
</protein>
<keyword evidence="8 11" id="KW-0543">Viral nucleoprotein</keyword>
<evidence type="ECO:0000256" key="2">
    <source>
        <dbReference type="ARBA" id="ARBA00008119"/>
    </source>
</evidence>
<evidence type="ECO:0000256" key="9">
    <source>
        <dbReference type="ARBA" id="ARBA00023274"/>
    </source>
</evidence>
<proteinExistence type="inferred from homology"/>
<dbReference type="GO" id="GO:0019029">
    <property type="term" value="C:helical viral capsid"/>
    <property type="evidence" value="ECO:0007669"/>
    <property type="project" value="UniProtKB-KW"/>
</dbReference>